<sequence>MMECRTGVGEQENVQPECRDDAAGVCGHGRKSTRGCIRALGRRGLFGQRCTLFEHIVHSASSRRTGASERLCCRRPTMRMYLHAARCTRFANLAYRQRHLESMLRQSLVGDSSSKTVPQYEVTKWACQRGQSGRYREDRVGAGLSMPDDQQYRNTDIPMIPRGRHPLLVTSGSRPPSRQACECSSAAHALRCGRQKCKY</sequence>
<accession>A0A371CSE1</accession>
<dbReference type="Proteomes" id="UP000256964">
    <property type="component" value="Unassembled WGS sequence"/>
</dbReference>
<protein>
    <submittedName>
        <fullName evidence="2">Uncharacterized protein</fullName>
    </submittedName>
</protein>
<evidence type="ECO:0000313" key="2">
    <source>
        <dbReference type="EMBL" id="RDX43213.1"/>
    </source>
</evidence>
<gene>
    <name evidence="2" type="ORF">OH76DRAFT_1231315</name>
</gene>
<name>A0A371CSE1_9APHY</name>
<dbReference type="AlphaFoldDB" id="A0A371CSE1"/>
<evidence type="ECO:0000256" key="1">
    <source>
        <dbReference type="SAM" id="MobiDB-lite"/>
    </source>
</evidence>
<evidence type="ECO:0000313" key="3">
    <source>
        <dbReference type="Proteomes" id="UP000256964"/>
    </source>
</evidence>
<keyword evidence="3" id="KW-1185">Reference proteome</keyword>
<reference evidence="2 3" key="1">
    <citation type="journal article" date="2018" name="Biotechnol. Biofuels">
        <title>Integrative visual omics of the white-rot fungus Polyporus brumalis exposes the biotechnological potential of its oxidative enzymes for delignifying raw plant biomass.</title>
        <authorList>
            <person name="Miyauchi S."/>
            <person name="Rancon A."/>
            <person name="Drula E."/>
            <person name="Hage H."/>
            <person name="Chaduli D."/>
            <person name="Favel A."/>
            <person name="Grisel S."/>
            <person name="Henrissat B."/>
            <person name="Herpoel-Gimbert I."/>
            <person name="Ruiz-Duenas F.J."/>
            <person name="Chevret D."/>
            <person name="Hainaut M."/>
            <person name="Lin J."/>
            <person name="Wang M."/>
            <person name="Pangilinan J."/>
            <person name="Lipzen A."/>
            <person name="Lesage-Meessen L."/>
            <person name="Navarro D."/>
            <person name="Riley R."/>
            <person name="Grigoriev I.V."/>
            <person name="Zhou S."/>
            <person name="Raouche S."/>
            <person name="Rosso M.N."/>
        </authorList>
    </citation>
    <scope>NUCLEOTIDE SEQUENCE [LARGE SCALE GENOMIC DNA]</scope>
    <source>
        <strain evidence="2 3">BRFM 1820</strain>
    </source>
</reference>
<organism evidence="2 3">
    <name type="scientific">Lentinus brumalis</name>
    <dbReference type="NCBI Taxonomy" id="2498619"/>
    <lineage>
        <taxon>Eukaryota</taxon>
        <taxon>Fungi</taxon>
        <taxon>Dikarya</taxon>
        <taxon>Basidiomycota</taxon>
        <taxon>Agaricomycotina</taxon>
        <taxon>Agaricomycetes</taxon>
        <taxon>Polyporales</taxon>
        <taxon>Polyporaceae</taxon>
        <taxon>Lentinus</taxon>
    </lineage>
</organism>
<feature type="region of interest" description="Disordered" evidence="1">
    <location>
        <begin position="139"/>
        <end position="162"/>
    </location>
</feature>
<proteinExistence type="predicted"/>
<dbReference type="EMBL" id="KZ857468">
    <property type="protein sequence ID" value="RDX43213.1"/>
    <property type="molecule type" value="Genomic_DNA"/>
</dbReference>